<accession>A0ABQ1V4M2</accession>
<dbReference type="RefSeq" id="WP_188491112.1">
    <property type="nucleotide sequence ID" value="NZ_BMCS01000002.1"/>
</dbReference>
<sequence length="267" mass="29287">MTDLQLNEDEYQLFCEVPDDGCAAGNGSLRSRIGWSRPRYGRARQGLLDKHLVIRGVGRGGTLRRAFAPSQSDPSSKTVSIPAPVTESSLYKPLLQTLGAEWSDYRGLSALAHEDTAFGGGRLTGGRWSRPDLVVVGFRRFELVPARFEVVTFEVKTVDNINVLAVYEALSHSRSATHSYTLFHVPDVLADTKRDEIGAVIAAASEHGIGVITFDDAADFETWDERQPAERLQSDPLRMNTFLQEQLSAEGQLNVASAIKSSNLDHG</sequence>
<dbReference type="EMBL" id="BMCS01000002">
    <property type="protein sequence ID" value="GGF35518.1"/>
    <property type="molecule type" value="Genomic_DNA"/>
</dbReference>
<organism evidence="1 2">
    <name type="scientific">Williamsia phyllosphaerae</name>
    <dbReference type="NCBI Taxonomy" id="885042"/>
    <lineage>
        <taxon>Bacteria</taxon>
        <taxon>Bacillati</taxon>
        <taxon>Actinomycetota</taxon>
        <taxon>Actinomycetes</taxon>
        <taxon>Mycobacteriales</taxon>
        <taxon>Nocardiaceae</taxon>
        <taxon>Williamsia</taxon>
    </lineage>
</organism>
<keyword evidence="2" id="KW-1185">Reference proteome</keyword>
<name>A0ABQ1V4M2_9NOCA</name>
<evidence type="ECO:0000313" key="1">
    <source>
        <dbReference type="EMBL" id="GGF35518.1"/>
    </source>
</evidence>
<gene>
    <name evidence="1" type="ORF">GCM10007298_34160</name>
</gene>
<proteinExistence type="predicted"/>
<protein>
    <submittedName>
        <fullName evidence="1">Uncharacterized protein</fullName>
    </submittedName>
</protein>
<comment type="caution">
    <text evidence="1">The sequence shown here is derived from an EMBL/GenBank/DDBJ whole genome shotgun (WGS) entry which is preliminary data.</text>
</comment>
<reference evidence="2" key="1">
    <citation type="journal article" date="2019" name="Int. J. Syst. Evol. Microbiol.">
        <title>The Global Catalogue of Microorganisms (GCM) 10K type strain sequencing project: providing services to taxonomists for standard genome sequencing and annotation.</title>
        <authorList>
            <consortium name="The Broad Institute Genomics Platform"/>
            <consortium name="The Broad Institute Genome Sequencing Center for Infectious Disease"/>
            <person name="Wu L."/>
            <person name="Ma J."/>
        </authorList>
    </citation>
    <scope>NUCLEOTIDE SEQUENCE [LARGE SCALE GENOMIC DNA]</scope>
    <source>
        <strain evidence="2">CCM 7855</strain>
    </source>
</reference>
<dbReference type="Proteomes" id="UP000632454">
    <property type="component" value="Unassembled WGS sequence"/>
</dbReference>
<evidence type="ECO:0000313" key="2">
    <source>
        <dbReference type="Proteomes" id="UP000632454"/>
    </source>
</evidence>